<feature type="transmembrane region" description="Helical" evidence="1">
    <location>
        <begin position="144"/>
        <end position="169"/>
    </location>
</feature>
<feature type="transmembrane region" description="Helical" evidence="1">
    <location>
        <begin position="320"/>
        <end position="337"/>
    </location>
</feature>
<feature type="transmembrane region" description="Helical" evidence="1">
    <location>
        <begin position="461"/>
        <end position="482"/>
    </location>
</feature>
<organism evidence="2 3">
    <name type="scientific">Muiribacterium halophilum</name>
    <dbReference type="NCBI Taxonomy" id="2053465"/>
    <lineage>
        <taxon>Bacteria</taxon>
        <taxon>Candidatus Muiribacteriota</taxon>
        <taxon>Candidatus Muiribacteriia</taxon>
        <taxon>Candidatus Muiribacteriales</taxon>
        <taxon>Candidatus Muiribacteriaceae</taxon>
        <taxon>Candidatus Muiribacterium</taxon>
    </lineage>
</organism>
<dbReference type="Proteomes" id="UP000234857">
    <property type="component" value="Unassembled WGS sequence"/>
</dbReference>
<evidence type="ECO:0000313" key="2">
    <source>
        <dbReference type="EMBL" id="PLX19566.1"/>
    </source>
</evidence>
<feature type="transmembrane region" description="Helical" evidence="1">
    <location>
        <begin position="502"/>
        <end position="520"/>
    </location>
</feature>
<proteinExistence type="predicted"/>
<feature type="transmembrane region" description="Helical" evidence="1">
    <location>
        <begin position="20"/>
        <end position="37"/>
    </location>
</feature>
<feature type="transmembrane region" description="Helical" evidence="1">
    <location>
        <begin position="401"/>
        <end position="421"/>
    </location>
</feature>
<name>A0A2N5ZLP0_MUIH1</name>
<comment type="caution">
    <text evidence="2">The sequence shown here is derived from an EMBL/GenBank/DDBJ whole genome shotgun (WGS) entry which is preliminary data.</text>
</comment>
<keyword evidence="1" id="KW-0472">Membrane</keyword>
<keyword evidence="1" id="KW-1133">Transmembrane helix</keyword>
<reference evidence="2 3" key="1">
    <citation type="submission" date="2017-11" db="EMBL/GenBank/DDBJ databases">
        <title>Genome-resolved metagenomics identifies genetic mobility, metabolic interactions, and unexpected diversity in perchlorate-reducing communities.</title>
        <authorList>
            <person name="Barnum T.P."/>
            <person name="Figueroa I.A."/>
            <person name="Carlstrom C.I."/>
            <person name="Lucas L.N."/>
            <person name="Engelbrektson A.L."/>
            <person name="Coates J.D."/>
        </authorList>
    </citation>
    <scope>NUCLEOTIDE SEQUENCE [LARGE SCALE GENOMIC DNA]</scope>
    <source>
        <strain evidence="2">BM706</strain>
    </source>
</reference>
<accession>A0A2N5ZLP0</accession>
<dbReference type="Pfam" id="PF16949">
    <property type="entry name" value="ABC_tran_2"/>
    <property type="match status" value="1"/>
</dbReference>
<keyword evidence="1" id="KW-0812">Transmembrane</keyword>
<dbReference type="AlphaFoldDB" id="A0A2N5ZLP0"/>
<evidence type="ECO:0000256" key="1">
    <source>
        <dbReference type="SAM" id="Phobius"/>
    </source>
</evidence>
<dbReference type="EMBL" id="PKTG01000025">
    <property type="protein sequence ID" value="PLX19566.1"/>
    <property type="molecule type" value="Genomic_DNA"/>
</dbReference>
<dbReference type="InterPro" id="IPR031599">
    <property type="entry name" value="ABC_tran_2"/>
</dbReference>
<sequence>MKKYLIFLYSILYTGKNRNFLRFFLSGFLVICVFSIGRSLNNVILDRLIDNIDQEFLLTVYTQFHSILGFILVSIASMSCIIYSFNIFFKDSELYFLFSLPIKTSEVFFNRFMKIFLYSSSVYILFSAGILSTLHRLFNIKANIITLLLSYLSVPLIYTSISILIVFLFTMILGSINSRRFLISFSVFMITVITVAVRYMRPERLFQMNNIELDTYMEKLSMPFLKFSPGDIPSRVMLLISNGRSLDAITFTACCLLLSFILLTICSFLYKRLHGELSGENQPTSSMKRLNIKKQDTTKTLLKKKEITLFLRDNFNMQQLWLFIGLIAVFFFNAYYLKNMGGKNFYDTITFFFNLGVILLISASFIARFFFGFFVKTIKEKDFLKSLPINIEILFKARQELFFTACCVFSVFALLLLLLVYRPELYIILISIIDIFLFISLYINMALYISLRFLDEQLDIFSIPVLFYILFNLFLTAFVTLIQAFGMIGTRHIQNTTRLGRIGSVIALVILIVFFISGIFKRLSRRKIRSL</sequence>
<feature type="transmembrane region" description="Helical" evidence="1">
    <location>
        <begin position="349"/>
        <end position="375"/>
    </location>
</feature>
<feature type="transmembrane region" description="Helical" evidence="1">
    <location>
        <begin position="181"/>
        <end position="200"/>
    </location>
</feature>
<feature type="transmembrane region" description="Helical" evidence="1">
    <location>
        <begin position="67"/>
        <end position="89"/>
    </location>
</feature>
<feature type="transmembrane region" description="Helical" evidence="1">
    <location>
        <begin position="248"/>
        <end position="270"/>
    </location>
</feature>
<gene>
    <name evidence="2" type="ORF">C0601_01550</name>
</gene>
<evidence type="ECO:0000313" key="3">
    <source>
        <dbReference type="Proteomes" id="UP000234857"/>
    </source>
</evidence>
<protein>
    <submittedName>
        <fullName evidence="2">Uncharacterized protein</fullName>
    </submittedName>
</protein>
<feature type="transmembrane region" description="Helical" evidence="1">
    <location>
        <begin position="427"/>
        <end position="449"/>
    </location>
</feature>
<feature type="transmembrane region" description="Helical" evidence="1">
    <location>
        <begin position="115"/>
        <end position="138"/>
    </location>
</feature>